<dbReference type="Pfam" id="PF00668">
    <property type="entry name" value="Condensation"/>
    <property type="match status" value="9"/>
</dbReference>
<dbReference type="Gene3D" id="3.40.50.12780">
    <property type="entry name" value="N-terminal domain of ligase-like"/>
    <property type="match status" value="5"/>
</dbReference>
<dbReference type="InterPro" id="IPR023213">
    <property type="entry name" value="CAT-like_dom_sf"/>
</dbReference>
<evidence type="ECO:0000256" key="7">
    <source>
        <dbReference type="SAM" id="MobiDB-lite"/>
    </source>
</evidence>
<dbReference type="InterPro" id="IPR000873">
    <property type="entry name" value="AMP-dep_synth/lig_dom"/>
</dbReference>
<dbReference type="InterPro" id="IPR010071">
    <property type="entry name" value="AA_adenyl_dom"/>
</dbReference>
<dbReference type="InterPro" id="IPR001242">
    <property type="entry name" value="Condensation_dom"/>
</dbReference>
<dbReference type="Proteomes" id="UP000288168">
    <property type="component" value="Unassembled WGS sequence"/>
</dbReference>
<dbReference type="Pfam" id="PF00501">
    <property type="entry name" value="AMP-binding"/>
    <property type="match status" value="5"/>
</dbReference>
<dbReference type="FunFam" id="3.30.559.30:FF:000003">
    <property type="entry name" value="Nonribosomal peptide synthase SidD"/>
    <property type="match status" value="2"/>
</dbReference>
<dbReference type="Gene3D" id="3.30.559.10">
    <property type="entry name" value="Chloramphenicol acetyltransferase-like domain"/>
    <property type="match status" value="9"/>
</dbReference>
<evidence type="ECO:0000313" key="10">
    <source>
        <dbReference type="Proteomes" id="UP000288168"/>
    </source>
</evidence>
<feature type="compositionally biased region" description="Polar residues" evidence="7">
    <location>
        <begin position="7088"/>
        <end position="7098"/>
    </location>
</feature>
<name>A0A428Q2L2_9HYPO</name>
<dbReference type="FunFam" id="1.10.1200.10:FF:000005">
    <property type="entry name" value="Nonribosomal peptide synthetase 1"/>
    <property type="match status" value="2"/>
</dbReference>
<dbReference type="NCBIfam" id="TIGR01733">
    <property type="entry name" value="AA-adenyl-dom"/>
    <property type="match status" value="5"/>
</dbReference>
<feature type="domain" description="Carrier" evidence="8">
    <location>
        <begin position="795"/>
        <end position="871"/>
    </location>
</feature>
<dbReference type="SUPFAM" id="SSF47336">
    <property type="entry name" value="ACP-like"/>
    <property type="match status" value="6"/>
</dbReference>
<dbReference type="GO" id="GO:0016853">
    <property type="term" value="F:isomerase activity"/>
    <property type="evidence" value="ECO:0007669"/>
    <property type="project" value="UniProtKB-KW"/>
</dbReference>
<dbReference type="FunFam" id="3.30.559.10:FF:000017">
    <property type="entry name" value="Nonribosomal peptide synthase Pes1"/>
    <property type="match status" value="1"/>
</dbReference>
<dbReference type="STRING" id="1325734.A0A428Q2L2"/>
<comment type="pathway">
    <text evidence="1">Secondary metabolite biosynthesis.</text>
</comment>
<keyword evidence="2" id="KW-0596">Phosphopantetheine</keyword>
<comment type="similarity">
    <text evidence="6">Belongs to the NRP synthetase family.</text>
</comment>
<evidence type="ECO:0000256" key="1">
    <source>
        <dbReference type="ARBA" id="ARBA00005179"/>
    </source>
</evidence>
<dbReference type="GO" id="GO:0016874">
    <property type="term" value="F:ligase activity"/>
    <property type="evidence" value="ECO:0007669"/>
    <property type="project" value="UniProtKB-KW"/>
</dbReference>
<reference evidence="9 10" key="1">
    <citation type="submission" date="2017-06" db="EMBL/GenBank/DDBJ databases">
        <title>Comparative genomic analysis of Ambrosia Fusariam Clade fungi.</title>
        <authorList>
            <person name="Stajich J.E."/>
            <person name="Carrillo J."/>
            <person name="Kijimoto T."/>
            <person name="Eskalen A."/>
            <person name="O'Donnell K."/>
            <person name="Kasson M."/>
        </authorList>
    </citation>
    <scope>NUCLEOTIDE SEQUENCE [LARGE SCALE GENOMIC DNA]</scope>
    <source>
        <strain evidence="9 10">NRRL62584</strain>
    </source>
</reference>
<dbReference type="InterPro" id="IPR036736">
    <property type="entry name" value="ACP-like_sf"/>
</dbReference>
<dbReference type="EMBL" id="NKCI01000065">
    <property type="protein sequence ID" value="RSL59516.1"/>
    <property type="molecule type" value="Genomic_DNA"/>
</dbReference>
<dbReference type="CDD" id="cd19545">
    <property type="entry name" value="FUM14_C_NRPS-like"/>
    <property type="match status" value="2"/>
</dbReference>
<dbReference type="InterPro" id="IPR020806">
    <property type="entry name" value="PKS_PP-bd"/>
</dbReference>
<dbReference type="Gene3D" id="3.30.559.30">
    <property type="entry name" value="Nonribosomal peptide synthetase, condensation domain"/>
    <property type="match status" value="9"/>
</dbReference>
<dbReference type="PANTHER" id="PTHR45398">
    <property type="match status" value="1"/>
</dbReference>
<sequence>MHTTHPNPFETFQTMEPPACGCIQVSGRSLQDLEPSIFPAFDVGEKTESKSPGLTSRLGCSVRGDLPQTCSVLCTAWGVLLGCFTGLETVCFGLVNHSITTTSGHGRGVTPTAQLNVPANENIQSILAGGFSNLFLLPEAKAQTLFNTALSIHNFTRESSNEDDDESQARSQDSLSWCKIRMTIDPTTLDTVLSWDPAFMTREQAANISNTYDKIVTEMINHPETLLSNLNWFGDQNERQVLAWNSNPLSNVQECIHQAVSKHATLRPDAEAVCAWDGSFSYAQLLSLSDRLACRLQASGVGPEIFVPICFDKSKWTVVAMLAVLKANGIFVPLDPTHPLPRLQSLARKVQAQTILCSPQHRGMLESVAAELILVDDQLFTQLAEYGGEEVNCGSWSDGAYMIFTSGTTGEPKGALIQHGALLSSALAHGPAMMMDSNTRSLQFAASTFDVSITEILTCLILGGCVCIPSEDARLNAIEEAITQLRANWALLTPTFVKFIDPTKVPSLRTLVTGGEAMTQAVIDSWSHINLINCYGPAETSIVSHVHPGMRQGKNPLNIGHQVGVHCWVVDRYNHDRLLPVGAVGELLIEGNTLAREYYMEPEKTSEAFIVDPAWTRNQPRQNGPRRMYKTGDLVKYNHDGTFHIAGRKGSQIKFHGQRIEMGEIEHHLNVSASIKHGMVVPAKEGFCKDRLLAIVQLSDDLNQDLVPRGQPYKLIDGQLEETSRAKVAEAKKLLAERLPAYMVPSMWIAVEFIPRLQSGKLDRKQTAKWVDDMDEVLYRRLNPVMATGSSENLEFSSKAESELHKIWTHVLNLKAEQLGLGQSFLSVGGDSISAMQVMSECKKRGLGLTVSQIIACKSIRALALQVKDIDRPSLHLDTLDQPFELSPIQKLYFARPNHAQGHYNQSFLLRTSQRIHESDMRKAIETIIWRHSMLRARFSQDATGEWKQRVTNELASSYRLRTLTLASSEEVDRSLVDSQTCLDVTNGPLLATDLINVNGEEELLFVVIHHLVIDLVSWRIILQELEELLLQPESATGADRPLPFQVWCKMQLEHAETQTPEQALPIHGIPDGNAKYWGMGDTPNVYGQMAREGFEIGPQQTSLLLSKCHESLRTEIPDVLMAAMIFSFGQTFTDRPTPAVFAEGHGREPWDPSIDLSNVVGWFTTIYPVFAGAEAQSSLVDTAKLVKDGRRKVPDNGRPYFASRWLTEAGDDAFSRHWPLEITFNYLGQYQQLEREGALFTPVSDIAGEVKGATDGADVGPLTTCISLFEVSAVIIKGSLRFSFVFNQNMSHQPEIRQWIASCQHSLGTLIESLSVMPPEPTLSDFPLLSLTYDRLRLLAEEKLPEAGVGSVDLVEDAYPCSPMQSGLLISTTKNSAFYAAYTLHEVKSRSSLPVDVTKLANAWKRMIEYHPMLRTIFVESVAQQDSLYDQVVLKEVDFPVIVSEKDTEEDALAALSAPPLHQKDNSRLLHHFEVCTTKSGKVFCRLDISHVIMDGTSLSILFRDLAMAYDGSCGSGEGPLYRNYIKHLQDQAIQPGIDYWKSYLSRVEPCHFPVLDDGNVVESKDLRYLRVKFGELAELQSLCDDQGVTIVNAIYAAWALTLRLYTASPEVTFGYLTSARDLEIEGIRDVVGPVINIVPCRVNFDTSTTLGDVMSLVQRDYLDSLEYRHIPLAEVQHALQLSDVALFNTAVSYRKLLPTQQNPPDLIFEECRPTYDPDEYNVSVNIETGEDDMAIDLMYWSDTLSDGQAANVASTFTRALSNVLHHCNQPIAQLDHLGSWHRQQLCEWNKQMPEAVESCLHDLFKQQAMSRPDAPAVASWDMDFTYAELDDASTKLAHHIISLGVGLEGFVLVCFDKSAFAIVSMLAILKAGGACVPLDPAHPDTALRLRAEDTGASVALVAPSVVSRISTMVKTTVAVDAQLLQTISMPQEDHSLPQVTPRNACFVIYTSGSTGRPKGVVLEHRGIATNAAYSGPKLGYEQDSRVLQFASHTFDNSLAEIFTTLTRGGCVCVPSDHDRLNDLAGAINRYEVTLADITPTVACFLHPADVPTLKTLALGGEAVTAKCVDIWRDSVSLQCCYGPSECSVNATYSGDIAKPGRATNIGHAIGSVAWVVNAEDHNSLAPIGCLGELLIDGPIVSRGYLNLPERMAQSFIPPPPFVERILQGINPDRKLYKTGDLVCYNSDGTLTYLGRKDTQVKLNGQRIELGEIEHHVEQNLPESWLSAVELIVSEGRKSLACFVCADADASLPDTSHESIILDIDDAFRALAKALEGNLSTLVPAYMVPSMWLPIRKMPLTPSGKLDRRSLRLLAQAVPTELMSSYKLASKSGRAPSSEAEKQLASMWAHVLNIDVASIGVEDHFFRLGGDSINAMRLVTLARQSDINLTVASIFQKATLLDMANSAFPMSKATVTAVQPFSLLPKVSSMDMLKREAASFVRVNVDAIQDMYPCTATQEGLMALSTREPGAYVAQLVYRLPDSIDTAKFKRACHLVVQAEPTLRTRIVHVDDVGSVQVVLAEDAPQWSTVSSLSDAEQSRRLIPLHNGGRLTDYNLVEDGSTGVLFVWTIHHALYDGWCLPLILDKIKRCYQEAPLSPAQLSGPSYSNFIRYLAGIDLDQSCEFWKSHLSNVSAQHFPRLPSPDYQASASSLMIHKADLIRQSGSEITTATRIRTAWALTVSTYSTADDVVFWETVTGRDAPVPGIEEMVGVTLATVPMRVALEPSTTVAELLGYVQAQSAAVRTHQHTGIQYIKRINADTALACGAQNLVAINHGSRESTDSFWDEETNEMAGTNFYSYPLMLSCHIGDGELETVVHFDPDVISASQMQRVMDQFALMLESVSSSELMNEKVEDLSILTPIDLRILQEMNHATTPLVDRLVHDVIQDRGIVQAQDKLAIHAWDQDLTYAELDSQSTRLASVLVENGVGPSSIVPFCMEKSSLVVVSILAISKSGAAFVPLDPAHPDARISDILADVDATVVLCSPQYAERLENLGAKAVRVSRASVHDIPPRQQPVVSISTNSPAYVIFTSGTTGKPKGTIVGHSAFCTGATAHGLAMGMDQSSRVLQFASYTFDASIMEMLTTLIHGGTVCVPSDEERMGDIAGAISRMHPSLVPELRTLVLGGEAMSSTHISSWASSVQLMNAYGPSETSVIATVNPAVTLQSGPSNIGRAVGGLCWVVDPRNHDRLVPVGVVGELVVEGPILAQGYVKNPQKSAESFITNPRWCNKFPNSSAGSERRFYKTGDLVKLTEDGCILFQGRKDNQVKVNGQRLELSEVEHHLSTDPAIQYGLAAVPSSGHFKGRLVAILSLQSLAGTKQEMAGDEEMQVVGQHASPQLTGIRQRLATHLAAWMIPSSWIIVNRICLLPSGKLDRRRAVNWVETMTPEQHQLVLSAQEKALFALGREVSDVETKLRAAWAKVLNLNVNMVPFNQSFIHLGGDSISAMQLMAACRSVNMGISVGRIMQSKSIVELASHVTTVKEVVHDQERENEDFDLSPIQKVYFECMGIESTHFNQSMLVRTGRTITSRELSTALETIVKTHSMLRARFSQANGTWSQRITGNIAGSYTLRSHANVDQGHLSALIEESQKCLDIVEGPLLAADIFEMQGIDNQVVSFVAHHLVVDVVSWIIILQDLEGLLSSEAYKPVKPLSFQTWSHLQREQAQETTLQSVFHDLPMPQQDLSYWGMQGAPNLHGDSTTETMEVAIDDSLLLLGPCHQALQTDVVDVLIASLLASFRQTFPDRPSMPSIFNEGHGRESIDDRLDLSRTVGWFTTLCPIYLPDSLPSEPDILDLVRWVRDFRRKLPGKGRPYFAHNMLSPESEAPAREWPVEVAFNFLGQTQQLGSEESVFKPLDGGMLDSLSSETDIGAKVPRLALIEISASFFGSRLSFNFSLNRHMDRQSCIRNWIGTCKNYIHQAVQQLSQVRYEQPTADLCLLPLAFGAESRIEGRLTEMGITHLRDVEAAYPCTPAQQGILFAQIRDPEYYSYSITFSVNHAQPDGVDVQRLADAWGQVVQRHSTLRTVFVDNLLEEGAMDQVVLRKHLPNTAFFECSGHEQAERLVQRSRLGLPTNQPPHRLNIFKTPEGTVLCVLEMSHAIADGTSMPILFRDLSLAYEGALVATTLSVYGDYVAYLQRSRSSRNIDYWKEYLTGVDPCHLPSLTDSDSEPKVLRALDWDISHAAKIQAFCTERGVTLSNIFQLAWALVLQAYTGLDDVCYGFLVAGRDIPVCDIDEAVGVFINMLVCRVRLDPSTSVGDVIKTVQGDFAAAMNHEELSLAELQHAMGLSNEPLFNTAYSFQRRSVSKSMSTGPVSFDVSDAQDPSEYDMTVNVEVWDSNVELQLCYWADKISDSHAKNIASTFDQILTSIVACDSAMPIGQLNLLSNHCSQQLASWNNAEPEFLDKCVHHVFEHNAQQRPVETPAIQAWDASFTYLELDAVATKLAQHLISLGVGPEKYVPLCFEKSAWTVVATMAVLKAGGAFVNLDPTHPPERVNFLVHNVDAELVLCSPSLVCKFEGLGIPAFAVGPETVSQLPDVPVGSLRTHVEPKNPAYIIFTSGTTGLPKGMIIEHGAFTTGATAHAKAIKMTSASRVLQFASHTFDASVMEMLSTLIVGGCICIPSEQERMNDLAAVITKLNVNWTLLTPSVASVLRPDSVPTLEVLVTGGEAMSTDHITKWANQAALVNAYGPSETSVIASTSTKVDQDGNVLNRDPATIGHAVGSRCWVVDPRNHNRLMPIGSIGELLVEGPIVARGYLGNEAKTRDAFIEHPPWRTGMKLAGDRTDRMYKTGDLVAYNSDGSLSYRTRKDTQIKLNGQRIELGEIEHHVKANLPTHVQSAVDLVVPQSQTSTKVLAVFFTNADEKVEDATSSETDTILLPMSSASAKLGQSLKTALGSALPSHMVPTAYITVVKMPWTLAGKLDRNKLKVIVQSMSPMQMAPYKLAGVRQERAPVTSMQRKLQKVWSKILSIDSGRISRDDNFFRLGGDSVGAMKLVAAARMEDVVLTVMNIFKSPVLSDMATSCKRSSDTPSTVVKRLSLLRDVASPSLLLDELAERCSIQRSQIQDVYPCSSLQEGLVASSIQQPGAYVAKNVFELPPSIDLDRLKLAWQKTVDQVDILRSRIVNAQSLKSYQVVMEPHDIEWDHYSDLEAAIGKTRSVPEHNGGALARYAIVSSADSDSRYFVWTVHHALYDAWSMPSLLKLVSQYYYEDGAENLRPAVPFANFVKYLADINVQASDEFWKTRLQGASSASHFPSVSSTSCAESSHASLKHTIQYKRGDLGMDITIPQVVRAAWALVLGSQTGSDDVVFGETLSGRDVALDRVEDIMGPTLTTVPSRVQIDRAATVGHFLRTLHEQAIEVIPHQHAGLQHIKRLGGAMAAACDFRNLLVIQSTDETTSQQDLLQPLESDMEQANFFTYPLVVECSIEAHNLVLLIHHDEAVVTSWQAERVALQFGSLVEQLIRLSREPTRKVMELRLYSQEDVQMIKQWNQQPSEPVQDTIPSLFWQTATMKPDATIIRAWDGHLSYEAVSQHAVRLAKLLVQKGVRAETLVPCCMDKSLWTTVAMLAVILAGGAIVGLDPAHPPARHAEITRDCAAHVALCSPQYRDRFDGLVESVILVNADLFTADLSSPQDLPTVTSRDAAFVIYTSGSTGTPKGIVIEHGSFCASAKAYMQRMNLTPTSSVFHFTSYAFDIAMGETFGSLTSGACLCIPSEDMRLTDLPGAMNTLGATWAFLTPSVANIQDPSKFKTLRTLVCGGEAMTPETISTWADKVELMNGYGPAESTVFAVANADVSVTRDHTHIGRAMSGGHTWVVDPRDHNCLVPVGCVGELLISGPIVSRGYLNDSARTAESFVESPAWMHNFISEVDHPRPLRLYKTGDLVKYCPDGTLIYMGRKDHQVKLNGQRMELGEIEARLESDSHIRHALVSLPKSGVLKGRLVAIVSLEQLVPDKSCLESSEFVPVSASTVEHARAQISAFQSHLSESLPPFMIPSVWFVVEAIPLLLSGKLDRASAQAWLVNMDSETLDMALSSESSEDVVDSEMTSVGRQLRRIWASVLNIAEEAIPMNRSLISLGGDSIMAIQITTRCRDQSFGLSMQQIMKAKSITELATLLETEDRQTRDDAPEYEEETDGVFQLSPIQQFFFNNSSNKDHGDRFNQSQLLSIRDVIDVSRFKQAVDALVHRHPMLRARFKRCTDGLWTQCIESDIENSYSFRSHKSVERSDMISSIAASQRDIHISGHVFFVDLFEQPDASQVVSLIAHHLVVDIVSWINLIQDLEIFLSATSPILPRPLSFQKWHAAQVEHAKSLERHGDDLLPFPVQPADLDFWGMSSTANTYGDVIQKSFVLSDADIISLVLGDSHTTLRTEPLDLFISALLNSFGQTFEERELPTLFNEGHGREPWDDTIDLSQTAGWFTSLCPVHLSRCNFDPEDIIDCVRKIKDVRRSIPSNGRPYFARCYLTESGRPHRRNHEPIEVLLNFLGRTQQTSHVNSLFGSPNLSMTKEESAATSDVAPETHRTALFEISISIVDQGVSFTFMYNQHMLHQDRIEKWVSNCEEVLIDTARRLSEATPTPTLSDFPLMPIGYPELRELIIKSLPSARVRFDEVEEIYPCSPMQTGILLSQLLDPSQYLFHTVLEVTCPSGSTIDTAKLSQACHQVINRHPALRTVFVDSVYRGSFFDQVVLKAPGSRITTIQCREIDVMARLNARSLDKTNKKDDGPMLPYQITICQTPQGKVFIKVEMNHALTDGASTSVMLRDISAAYTNTLPSTEAPSYKEYIQYISNQSTESSLRFWSNYLSGAQFTGFPTINPVITAVRSLGSVAVEFDRFSELQSLGRETGVTLSNMMIAAWALILRTYTKSEDVCMGYLASGRDAPIDGIDDIVGPLINMLVFRFQFSPDMLLKTLFLQAQEDYMASLPYQHFSLARLSHALGQAKRGFFNTAISIQSAGSPSGSDLNALTYEPVEAFDPSEYAITLNANTTRGDEGIVFRYWTDVLSDSQAEDLAITMSELLSDFIDHYERDLSHLRLFKGPRQLPTSGHTHTDEVDPWAFQHSDSRCEVTIHNSTSSESSTDLSAEVFSSPNPSQPSTRDRDHVHQKLLALWRDTLGLGSAEVSYDDSFFELGGDSIIAMSMVGNARELEIPLTVADIFNNPDFGSMLNCLLDRSYKDYDTASSNDKSYLSDSKNEGATDAEQAYQPFSMLGQEDAEQFVRDHVCTVAGVSRASIVDVLPTTDFQTQAIAGSLLDSRWMLNYFHLDSSGPLDIGLLRESITNVVNCYDVLRTVFVPHHKRYLQVVLRHIQPQLTVHDVDDIDQFTSELESSHRHEVPRPEQSALRFVVARLKSSVRHRVFIRISHAQYDGVCFPAILEALKACYEGDPLFPTPSYSTYIRGALDKINPSHYAYWKALLKNSAPTNVTQRRGTLLHTTPTQVLKRVVSTPSLASSNITTATVVKAAWATVLAKVTGKTDVVFGHLISGRNVSSVPGIESIVGPCLNVVPVRVCHQPSWTVLHLLQHIQKQQVDNMPYESLGFGEIIDKCTDWDDDGANGFSTIVQHQSMPQTGALEIGGNKYQVGAMASQEDAADFSVVTTPQDTNSTEVCLLYSRDGAADQAFVEDMFDSLCSRITTCSEKLDTLVDVS</sequence>
<dbReference type="PROSITE" id="PS50075">
    <property type="entry name" value="CARRIER"/>
    <property type="match status" value="6"/>
</dbReference>
<dbReference type="SMART" id="SM00823">
    <property type="entry name" value="PKS_PP"/>
    <property type="match status" value="4"/>
</dbReference>
<protein>
    <recommendedName>
        <fullName evidence="8">Carrier domain-containing protein</fullName>
    </recommendedName>
</protein>
<dbReference type="SUPFAM" id="SSF52777">
    <property type="entry name" value="CoA-dependent acyltransferases"/>
    <property type="match status" value="19"/>
</dbReference>
<dbReference type="Gene3D" id="3.30.300.30">
    <property type="match status" value="5"/>
</dbReference>
<dbReference type="Pfam" id="PF00550">
    <property type="entry name" value="PP-binding"/>
    <property type="match status" value="6"/>
</dbReference>
<dbReference type="FunFam" id="3.30.559.30:FF:000005">
    <property type="entry name" value="Nonribosomal peptide synthase Pes1"/>
    <property type="match status" value="2"/>
</dbReference>
<proteinExistence type="inferred from homology"/>
<feature type="domain" description="Carrier" evidence="8">
    <location>
        <begin position="4955"/>
        <end position="5031"/>
    </location>
</feature>
<dbReference type="GO" id="GO:0031177">
    <property type="term" value="F:phosphopantetheine binding"/>
    <property type="evidence" value="ECO:0007669"/>
    <property type="project" value="InterPro"/>
</dbReference>
<evidence type="ECO:0000259" key="8">
    <source>
        <dbReference type="PROSITE" id="PS50075"/>
    </source>
</evidence>
<dbReference type="SUPFAM" id="SSF56801">
    <property type="entry name" value="Acetyl-CoA synthetase-like"/>
    <property type="match status" value="5"/>
</dbReference>
<dbReference type="InterPro" id="IPR020845">
    <property type="entry name" value="AMP-binding_CS"/>
</dbReference>
<dbReference type="CDD" id="cd05918">
    <property type="entry name" value="A_NRPS_SidN3_like"/>
    <property type="match status" value="5"/>
</dbReference>
<feature type="domain" description="Carrier" evidence="8">
    <location>
        <begin position="2336"/>
        <end position="2412"/>
    </location>
</feature>
<comment type="caution">
    <text evidence="9">The sequence shown here is derived from an EMBL/GenBank/DDBJ whole genome shotgun (WGS) entry which is preliminary data.</text>
</comment>
<dbReference type="CDD" id="cd19534">
    <property type="entry name" value="E_NRPS"/>
    <property type="match status" value="3"/>
</dbReference>
<feature type="region of interest" description="Disordered" evidence="7">
    <location>
        <begin position="7071"/>
        <end position="7103"/>
    </location>
</feature>
<organism evidence="9 10">
    <name type="scientific">Fusarium duplospermum</name>
    <dbReference type="NCBI Taxonomy" id="1325734"/>
    <lineage>
        <taxon>Eukaryota</taxon>
        <taxon>Fungi</taxon>
        <taxon>Dikarya</taxon>
        <taxon>Ascomycota</taxon>
        <taxon>Pezizomycotina</taxon>
        <taxon>Sordariomycetes</taxon>
        <taxon>Hypocreomycetidae</taxon>
        <taxon>Hypocreales</taxon>
        <taxon>Nectriaceae</taxon>
        <taxon>Fusarium</taxon>
        <taxon>Fusarium solani species complex</taxon>
    </lineage>
</organism>
<dbReference type="PROSITE" id="PS00455">
    <property type="entry name" value="AMP_BINDING"/>
    <property type="match status" value="5"/>
</dbReference>
<evidence type="ECO:0000313" key="9">
    <source>
        <dbReference type="EMBL" id="RSL59516.1"/>
    </source>
</evidence>
<dbReference type="FunFam" id="3.30.559.30:FF:000002">
    <property type="entry name" value="Nonribosomal peptide synthase Pes1"/>
    <property type="match status" value="3"/>
</dbReference>
<dbReference type="PANTHER" id="PTHR45398:SF1">
    <property type="entry name" value="ENZYME, PUTATIVE (JCVI)-RELATED"/>
    <property type="match status" value="1"/>
</dbReference>
<evidence type="ECO:0000256" key="5">
    <source>
        <dbReference type="ARBA" id="ARBA00023235"/>
    </source>
</evidence>
<dbReference type="FunFam" id="3.30.559.10:FF:000016">
    <property type="entry name" value="Nonribosomal peptide synthase Pes1"/>
    <property type="match status" value="2"/>
</dbReference>
<evidence type="ECO:0000256" key="2">
    <source>
        <dbReference type="ARBA" id="ARBA00022450"/>
    </source>
</evidence>
<dbReference type="GO" id="GO:0019748">
    <property type="term" value="P:secondary metabolic process"/>
    <property type="evidence" value="ECO:0007669"/>
    <property type="project" value="UniProtKB-ARBA"/>
</dbReference>
<dbReference type="FunFam" id="3.30.300.30:FF:000015">
    <property type="entry name" value="Nonribosomal peptide synthase SidD"/>
    <property type="match status" value="5"/>
</dbReference>
<dbReference type="OrthoDB" id="416786at2759"/>
<evidence type="ECO:0000256" key="3">
    <source>
        <dbReference type="ARBA" id="ARBA00022553"/>
    </source>
</evidence>
<gene>
    <name evidence="9" type="ORF">CEP54_007260</name>
</gene>
<feature type="domain" description="Carrier" evidence="8">
    <location>
        <begin position="7100"/>
        <end position="7176"/>
    </location>
</feature>
<dbReference type="InterPro" id="IPR045851">
    <property type="entry name" value="AMP-bd_C_sf"/>
</dbReference>
<accession>A0A428Q2L2</accession>
<feature type="domain" description="Carrier" evidence="8">
    <location>
        <begin position="6048"/>
        <end position="6124"/>
    </location>
</feature>
<dbReference type="CDD" id="cd19542">
    <property type="entry name" value="CT_NRPS-like"/>
    <property type="match status" value="4"/>
</dbReference>
<keyword evidence="5" id="KW-0413">Isomerase</keyword>
<dbReference type="InterPro" id="IPR006162">
    <property type="entry name" value="Ppantetheine_attach_site"/>
</dbReference>
<dbReference type="FunFam" id="3.40.50.980:FF:000001">
    <property type="entry name" value="Non-ribosomal peptide synthetase"/>
    <property type="match status" value="2"/>
</dbReference>
<keyword evidence="10" id="KW-1185">Reference proteome</keyword>
<dbReference type="FunFam" id="3.40.50.12780:FF:000014">
    <property type="entry name" value="Nonribosomal peptide synthetase 1"/>
    <property type="match status" value="5"/>
</dbReference>
<keyword evidence="3" id="KW-0597">Phosphoprotein</keyword>
<feature type="compositionally biased region" description="Low complexity" evidence="7">
    <location>
        <begin position="7075"/>
        <end position="7085"/>
    </location>
</feature>
<dbReference type="InterPro" id="IPR042099">
    <property type="entry name" value="ANL_N_sf"/>
</dbReference>
<keyword evidence="4" id="KW-0436">Ligase</keyword>
<dbReference type="PROSITE" id="PS00012">
    <property type="entry name" value="PHOSPHOPANTETHEINE"/>
    <property type="match status" value="2"/>
</dbReference>
<dbReference type="Gene3D" id="1.10.1200.10">
    <property type="entry name" value="ACP-like"/>
    <property type="match status" value="6"/>
</dbReference>
<dbReference type="InterPro" id="IPR009081">
    <property type="entry name" value="PP-bd_ACP"/>
</dbReference>
<feature type="domain" description="Carrier" evidence="8">
    <location>
        <begin position="3407"/>
        <end position="3483"/>
    </location>
</feature>
<evidence type="ECO:0000256" key="4">
    <source>
        <dbReference type="ARBA" id="ARBA00022598"/>
    </source>
</evidence>
<evidence type="ECO:0000256" key="6">
    <source>
        <dbReference type="ARBA" id="ARBA00029454"/>
    </source>
</evidence>
<dbReference type="NCBIfam" id="NF003417">
    <property type="entry name" value="PRK04813.1"/>
    <property type="match status" value="6"/>
</dbReference>